<keyword evidence="6 7" id="KW-0472">Membrane</keyword>
<dbReference type="EMBL" id="QKZK01000005">
    <property type="protein sequence ID" value="PZX19190.1"/>
    <property type="molecule type" value="Genomic_DNA"/>
</dbReference>
<evidence type="ECO:0000256" key="7">
    <source>
        <dbReference type="SAM" id="Phobius"/>
    </source>
</evidence>
<dbReference type="AlphaFoldDB" id="A0A2W7NH75"/>
<dbReference type="Pfam" id="PF01694">
    <property type="entry name" value="Rhomboid"/>
    <property type="match status" value="1"/>
</dbReference>
<reference evidence="10 11" key="1">
    <citation type="submission" date="2018-06" db="EMBL/GenBank/DDBJ databases">
        <title>Genomic Encyclopedia of Archaeal and Bacterial Type Strains, Phase II (KMG-II): from individual species to whole genera.</title>
        <authorList>
            <person name="Goeker M."/>
        </authorList>
    </citation>
    <scope>NUCLEOTIDE SEQUENCE [LARGE SCALE GENOMIC DNA]</scope>
    <source>
        <strain evidence="10 11">DSM 6779</strain>
    </source>
</reference>
<dbReference type="Proteomes" id="UP000249239">
    <property type="component" value="Unassembled WGS sequence"/>
</dbReference>
<evidence type="ECO:0000256" key="3">
    <source>
        <dbReference type="ARBA" id="ARBA00022692"/>
    </source>
</evidence>
<dbReference type="PANTHER" id="PTHR43731">
    <property type="entry name" value="RHOMBOID PROTEASE"/>
    <property type="match status" value="1"/>
</dbReference>
<evidence type="ECO:0000256" key="1">
    <source>
        <dbReference type="ARBA" id="ARBA00004141"/>
    </source>
</evidence>
<sequence length="298" mass="34238">MTIWQEIKDSYKWGSVLTRLIYINIGVFVLLRLIQAFFTFTTGPYAESSYPLLQWLSMPSNPLSLMVKPWTLVSYMFVHYQFLHVLFNVLYLYWFGKLFLEFLNSRRLLYVYFGGGILGGLVYLLAFNLVPSFYHYFPSGLLMGASASVMAILFAVAAYAPNHRVYLMFFGDVRLKYIALVAVIIDLISIPTLDNTGGHLAHLGGALFGYLYARSMAGKPVQHRHNAPEWKNPLVGLFKPKSKMKVTHRRPLTDMEYNAIKVKRQAEVDRILDKIKMSGYDSLTKDEKKVLFEASQER</sequence>
<dbReference type="PANTHER" id="PTHR43731:SF14">
    <property type="entry name" value="PRESENILIN-ASSOCIATED RHOMBOID-LIKE PROTEIN, MITOCHONDRIAL"/>
    <property type="match status" value="1"/>
</dbReference>
<keyword evidence="4" id="KW-0378">Hydrolase</keyword>
<keyword evidence="10" id="KW-0645">Protease</keyword>
<dbReference type="OrthoDB" id="680602at2"/>
<dbReference type="RefSeq" id="WP_111444573.1">
    <property type="nucleotide sequence ID" value="NZ_QKZK01000005.1"/>
</dbReference>
<evidence type="ECO:0000259" key="9">
    <source>
        <dbReference type="Pfam" id="PF20216"/>
    </source>
</evidence>
<proteinExistence type="inferred from homology"/>
<dbReference type="SUPFAM" id="SSF144091">
    <property type="entry name" value="Rhomboid-like"/>
    <property type="match status" value="1"/>
</dbReference>
<comment type="similarity">
    <text evidence="2">Belongs to the peptidase S54 family.</text>
</comment>
<evidence type="ECO:0000256" key="6">
    <source>
        <dbReference type="ARBA" id="ARBA00023136"/>
    </source>
</evidence>
<evidence type="ECO:0000313" key="10">
    <source>
        <dbReference type="EMBL" id="PZX19190.1"/>
    </source>
</evidence>
<keyword evidence="5 7" id="KW-1133">Transmembrane helix</keyword>
<comment type="subcellular location">
    <subcellularLocation>
        <location evidence="1">Membrane</location>
        <topology evidence="1">Multi-pass membrane protein</topology>
    </subcellularLocation>
</comment>
<feature type="domain" description="DUF6576" evidence="9">
    <location>
        <begin position="254"/>
        <end position="296"/>
    </location>
</feature>
<evidence type="ECO:0000256" key="5">
    <source>
        <dbReference type="ARBA" id="ARBA00022989"/>
    </source>
</evidence>
<feature type="transmembrane region" description="Helical" evidence="7">
    <location>
        <begin position="136"/>
        <end position="161"/>
    </location>
</feature>
<dbReference type="InterPro" id="IPR046483">
    <property type="entry name" value="DUF6576"/>
</dbReference>
<protein>
    <submittedName>
        <fullName evidence="10">Membrane associated rhomboid family serine protease</fullName>
    </submittedName>
</protein>
<comment type="caution">
    <text evidence="10">The sequence shown here is derived from an EMBL/GenBank/DDBJ whole genome shotgun (WGS) entry which is preliminary data.</text>
</comment>
<feature type="transmembrane region" description="Helical" evidence="7">
    <location>
        <begin position="108"/>
        <end position="130"/>
    </location>
</feature>
<feature type="transmembrane region" description="Helical" evidence="7">
    <location>
        <begin position="72"/>
        <end position="96"/>
    </location>
</feature>
<dbReference type="GO" id="GO:0006508">
    <property type="term" value="P:proteolysis"/>
    <property type="evidence" value="ECO:0007669"/>
    <property type="project" value="UniProtKB-KW"/>
</dbReference>
<evidence type="ECO:0000313" key="11">
    <source>
        <dbReference type="Proteomes" id="UP000249239"/>
    </source>
</evidence>
<keyword evidence="3 7" id="KW-0812">Transmembrane</keyword>
<accession>A0A2W7NH75</accession>
<feature type="domain" description="Peptidase S54 rhomboid" evidence="8">
    <location>
        <begin position="69"/>
        <end position="214"/>
    </location>
</feature>
<dbReference type="GO" id="GO:0016020">
    <property type="term" value="C:membrane"/>
    <property type="evidence" value="ECO:0007669"/>
    <property type="project" value="UniProtKB-SubCell"/>
</dbReference>
<keyword evidence="11" id="KW-1185">Reference proteome</keyword>
<dbReference type="GO" id="GO:0004252">
    <property type="term" value="F:serine-type endopeptidase activity"/>
    <property type="evidence" value="ECO:0007669"/>
    <property type="project" value="InterPro"/>
</dbReference>
<name>A0A2W7NH75_9BACT</name>
<feature type="transmembrane region" description="Helical" evidence="7">
    <location>
        <begin position="173"/>
        <end position="190"/>
    </location>
</feature>
<feature type="transmembrane region" description="Helical" evidence="7">
    <location>
        <begin position="20"/>
        <end position="40"/>
    </location>
</feature>
<evidence type="ECO:0000256" key="2">
    <source>
        <dbReference type="ARBA" id="ARBA00009045"/>
    </source>
</evidence>
<organism evidence="10 11">
    <name type="scientific">Breznakibacter xylanolyticus</name>
    <dbReference type="NCBI Taxonomy" id="990"/>
    <lineage>
        <taxon>Bacteria</taxon>
        <taxon>Pseudomonadati</taxon>
        <taxon>Bacteroidota</taxon>
        <taxon>Bacteroidia</taxon>
        <taxon>Marinilabiliales</taxon>
        <taxon>Marinilabiliaceae</taxon>
        <taxon>Breznakibacter</taxon>
    </lineage>
</organism>
<evidence type="ECO:0000256" key="4">
    <source>
        <dbReference type="ARBA" id="ARBA00022801"/>
    </source>
</evidence>
<dbReference type="Gene3D" id="1.20.1540.10">
    <property type="entry name" value="Rhomboid-like"/>
    <property type="match status" value="1"/>
</dbReference>
<dbReference type="InterPro" id="IPR035952">
    <property type="entry name" value="Rhomboid-like_sf"/>
</dbReference>
<dbReference type="InterPro" id="IPR022764">
    <property type="entry name" value="Peptidase_S54_rhomboid_dom"/>
</dbReference>
<gene>
    <name evidence="10" type="ORF">LX69_00857</name>
</gene>
<dbReference type="Pfam" id="PF20216">
    <property type="entry name" value="DUF6576"/>
    <property type="match status" value="1"/>
</dbReference>
<dbReference type="InterPro" id="IPR050925">
    <property type="entry name" value="Rhomboid_protease_S54"/>
</dbReference>
<evidence type="ECO:0000259" key="8">
    <source>
        <dbReference type="Pfam" id="PF01694"/>
    </source>
</evidence>